<reference evidence="2" key="1">
    <citation type="journal article" date="2020" name="MBio">
        <title>'Candidatus Ethanoperedens,' a Thermophilic Genus of Archaea Mediating the Anaerobic Oxidation of Ethane.</title>
        <authorList>
            <person name="Hahn C.J."/>
            <person name="Laso-Perez R."/>
            <person name="Vulcano F."/>
            <person name="Vaziourakis K.M."/>
            <person name="Stokke R."/>
            <person name="Steen I.H."/>
            <person name="Teske A."/>
            <person name="Boetius A."/>
            <person name="Liebeke M."/>
            <person name="Amann R."/>
            <person name="Knittel K."/>
            <person name="Wegener G."/>
        </authorList>
    </citation>
    <scope>NUCLEOTIDE SEQUENCE</scope>
    <source>
        <strain evidence="2">GoM-Arc1-LC-WB58</strain>
    </source>
</reference>
<sequence>MSFPGPGTAMAFAAAMAAGAAGHSSSCGNLWITGGLIGLSAILAVITYAIELVSGPHYKHKQEVNASKLGLIKTSYGMLNNDVIEKEEYREIKQELIF</sequence>
<dbReference type="AlphaFoldDB" id="A0A848DBH7"/>
<evidence type="ECO:0000256" key="1">
    <source>
        <dbReference type="SAM" id="Phobius"/>
    </source>
</evidence>
<feature type="transmembrane region" description="Helical" evidence="1">
    <location>
        <begin position="30"/>
        <end position="50"/>
    </location>
</feature>
<dbReference type="Proteomes" id="UP000606580">
    <property type="component" value="Unassembled WGS sequence"/>
</dbReference>
<comment type="caution">
    <text evidence="2">The sequence shown here is derived from an EMBL/GenBank/DDBJ whole genome shotgun (WGS) entry which is preliminary data.</text>
</comment>
<evidence type="ECO:0000313" key="3">
    <source>
        <dbReference type="Proteomes" id="UP000606580"/>
    </source>
</evidence>
<proteinExistence type="predicted"/>
<dbReference type="EMBL" id="WNEG01000065">
    <property type="protein sequence ID" value="NMG83235.1"/>
    <property type="molecule type" value="Genomic_DNA"/>
</dbReference>
<keyword evidence="1" id="KW-0812">Transmembrane</keyword>
<name>A0A848DBH7_9EURY</name>
<keyword evidence="1" id="KW-1133">Transmembrane helix</keyword>
<accession>A0A848DBH7</accession>
<evidence type="ECO:0000313" key="2">
    <source>
        <dbReference type="EMBL" id="NMG83235.1"/>
    </source>
</evidence>
<gene>
    <name evidence="2" type="ORF">GIS02_03385</name>
</gene>
<protein>
    <submittedName>
        <fullName evidence="2">Uncharacterized protein</fullName>
    </submittedName>
</protein>
<keyword evidence="1" id="KW-0472">Membrane</keyword>
<organism evidence="2 3">
    <name type="scientific">Candidatus Ethanoperedens thermophilum</name>
    <dbReference type="NCBI Taxonomy" id="2766897"/>
    <lineage>
        <taxon>Archaea</taxon>
        <taxon>Methanobacteriati</taxon>
        <taxon>Methanobacteriota</taxon>
        <taxon>Stenosarchaea group</taxon>
        <taxon>Methanomicrobia</taxon>
        <taxon>Methanosarcinales</taxon>
        <taxon>Methanosarcinales incertae sedis</taxon>
        <taxon>GOM Arc I cluster</taxon>
        <taxon>Candidatus Ethanoperedens</taxon>
    </lineage>
</organism>